<reference evidence="13 14" key="1">
    <citation type="submission" date="2024-07" db="EMBL/GenBank/DDBJ databases">
        <title>Section-level genome sequencing and comparative genomics of Aspergillus sections Usti and Cavernicolus.</title>
        <authorList>
            <consortium name="Lawrence Berkeley National Laboratory"/>
            <person name="Nybo J.L."/>
            <person name="Vesth T.C."/>
            <person name="Theobald S."/>
            <person name="Frisvad J.C."/>
            <person name="Larsen T.O."/>
            <person name="Kjaerboelling I."/>
            <person name="Rothschild-Mancinelli K."/>
            <person name="Lyhne E.K."/>
            <person name="Kogle M.E."/>
            <person name="Barry K."/>
            <person name="Clum A."/>
            <person name="Na H."/>
            <person name="Ledsgaard L."/>
            <person name="Lin J."/>
            <person name="Lipzen A."/>
            <person name="Kuo A."/>
            <person name="Riley R."/>
            <person name="Mondo S."/>
            <person name="Labutti K."/>
            <person name="Haridas S."/>
            <person name="Pangalinan J."/>
            <person name="Salamov A.A."/>
            <person name="Simmons B.A."/>
            <person name="Magnuson J.K."/>
            <person name="Chen J."/>
            <person name="Drula E."/>
            <person name="Henrissat B."/>
            <person name="Wiebenga A."/>
            <person name="Lubbers R.J."/>
            <person name="Gomes A.C."/>
            <person name="Makela M.R."/>
            <person name="Stajich J."/>
            <person name="Grigoriev I.V."/>
            <person name="Mortensen U.H."/>
            <person name="De Vries R.P."/>
            <person name="Baker S.E."/>
            <person name="Andersen M.R."/>
        </authorList>
    </citation>
    <scope>NUCLEOTIDE SEQUENCE [LARGE SCALE GENOMIC DNA]</scope>
    <source>
        <strain evidence="13 14">CBS 123904</strain>
    </source>
</reference>
<proteinExistence type="inferred from homology"/>
<dbReference type="SUPFAM" id="SSF52540">
    <property type="entry name" value="P-loop containing nucleoside triphosphate hydrolases"/>
    <property type="match status" value="2"/>
</dbReference>
<comment type="similarity">
    <text evidence="2">Belongs to the ABC transporter superfamily. ABCB family. Multidrug resistance exporter (TC 3.A.1.201) subfamily.</text>
</comment>
<dbReference type="CDD" id="cd18578">
    <property type="entry name" value="ABC_6TM_Pgp_ABCB1_D2_like"/>
    <property type="match status" value="1"/>
</dbReference>
<dbReference type="InterPro" id="IPR011527">
    <property type="entry name" value="ABC1_TM_dom"/>
</dbReference>
<dbReference type="CDD" id="cd03249">
    <property type="entry name" value="ABC_MTABC3_MDL1_MDL2"/>
    <property type="match status" value="2"/>
</dbReference>
<feature type="transmembrane region" description="Helical" evidence="10">
    <location>
        <begin position="831"/>
        <end position="849"/>
    </location>
</feature>
<dbReference type="PROSITE" id="PS50929">
    <property type="entry name" value="ABC_TM1F"/>
    <property type="match status" value="2"/>
</dbReference>
<protein>
    <submittedName>
        <fullName evidence="13">ABC multidrug transporter Mdr1</fullName>
    </submittedName>
</protein>
<dbReference type="Pfam" id="PF00664">
    <property type="entry name" value="ABC_membrane"/>
    <property type="match status" value="2"/>
</dbReference>
<feature type="domain" description="ABC transmembrane type-1" evidence="12">
    <location>
        <begin position="709"/>
        <end position="998"/>
    </location>
</feature>
<feature type="transmembrane region" description="Helical" evidence="10">
    <location>
        <begin position="750"/>
        <end position="778"/>
    </location>
</feature>
<evidence type="ECO:0000259" key="12">
    <source>
        <dbReference type="PROSITE" id="PS50929"/>
    </source>
</evidence>
<dbReference type="SMART" id="SM00382">
    <property type="entry name" value="AAA"/>
    <property type="match status" value="2"/>
</dbReference>
<dbReference type="InterPro" id="IPR027417">
    <property type="entry name" value="P-loop_NTPase"/>
</dbReference>
<evidence type="ECO:0000256" key="10">
    <source>
        <dbReference type="SAM" id="Phobius"/>
    </source>
</evidence>
<evidence type="ECO:0000256" key="1">
    <source>
        <dbReference type="ARBA" id="ARBA00004141"/>
    </source>
</evidence>
<feature type="transmembrane region" description="Helical" evidence="10">
    <location>
        <begin position="707"/>
        <end position="730"/>
    </location>
</feature>
<dbReference type="InterPro" id="IPR017871">
    <property type="entry name" value="ABC_transporter-like_CS"/>
</dbReference>
<keyword evidence="9 10" id="KW-0472">Membrane</keyword>
<accession>A0ABR4K5L6</accession>
<dbReference type="Gene3D" id="1.20.1560.10">
    <property type="entry name" value="ABC transporter type 1, transmembrane domain"/>
    <property type="match status" value="1"/>
</dbReference>
<dbReference type="InterPro" id="IPR036640">
    <property type="entry name" value="ABC1_TM_sf"/>
</dbReference>
<feature type="domain" description="ABC transporter" evidence="11">
    <location>
        <begin position="1035"/>
        <end position="1274"/>
    </location>
</feature>
<dbReference type="PROSITE" id="PS00211">
    <property type="entry name" value="ABC_TRANSPORTER_1"/>
    <property type="match status" value="2"/>
</dbReference>
<dbReference type="CDD" id="cd18577">
    <property type="entry name" value="ABC_6TM_Pgp_ABCB1_D1_like"/>
    <property type="match status" value="1"/>
</dbReference>
<keyword evidence="3" id="KW-0813">Transport</keyword>
<keyword evidence="4 10" id="KW-0812">Transmembrane</keyword>
<keyword evidence="5" id="KW-0677">Repeat</keyword>
<dbReference type="EMBL" id="JBFXLU010000055">
    <property type="protein sequence ID" value="KAL2847519.1"/>
    <property type="molecule type" value="Genomic_DNA"/>
</dbReference>
<keyword evidence="8 10" id="KW-1133">Transmembrane helix</keyword>
<feature type="transmembrane region" description="Helical" evidence="10">
    <location>
        <begin position="319"/>
        <end position="339"/>
    </location>
</feature>
<evidence type="ECO:0000256" key="4">
    <source>
        <dbReference type="ARBA" id="ARBA00022692"/>
    </source>
</evidence>
<dbReference type="PANTHER" id="PTHR43394:SF11">
    <property type="entry name" value="ATP-BINDING CASSETTE TRANSPORTER"/>
    <property type="match status" value="1"/>
</dbReference>
<comment type="caution">
    <text evidence="13">The sequence shown here is derived from an EMBL/GenBank/DDBJ whole genome shotgun (WGS) entry which is preliminary data.</text>
</comment>
<evidence type="ECO:0000313" key="14">
    <source>
        <dbReference type="Proteomes" id="UP001610446"/>
    </source>
</evidence>
<dbReference type="InterPro" id="IPR039421">
    <property type="entry name" value="Type_1_exporter"/>
</dbReference>
<evidence type="ECO:0000256" key="7">
    <source>
        <dbReference type="ARBA" id="ARBA00022840"/>
    </source>
</evidence>
<feature type="transmembrane region" description="Helical" evidence="10">
    <location>
        <begin position="181"/>
        <end position="202"/>
    </location>
</feature>
<evidence type="ECO:0000259" key="11">
    <source>
        <dbReference type="PROSITE" id="PS50893"/>
    </source>
</evidence>
<evidence type="ECO:0000313" key="13">
    <source>
        <dbReference type="EMBL" id="KAL2847519.1"/>
    </source>
</evidence>
<evidence type="ECO:0000256" key="8">
    <source>
        <dbReference type="ARBA" id="ARBA00022989"/>
    </source>
</evidence>
<dbReference type="Proteomes" id="UP001610446">
    <property type="component" value="Unassembled WGS sequence"/>
</dbReference>
<dbReference type="InterPro" id="IPR003439">
    <property type="entry name" value="ABC_transporter-like_ATP-bd"/>
</dbReference>
<feature type="domain" description="ABC transporter" evidence="11">
    <location>
        <begin position="383"/>
        <end position="629"/>
    </location>
</feature>
<feature type="transmembrane region" description="Helical" evidence="10">
    <location>
        <begin position="937"/>
        <end position="957"/>
    </location>
</feature>
<feature type="transmembrane region" description="Helical" evidence="10">
    <location>
        <begin position="55"/>
        <end position="78"/>
    </location>
</feature>
<feature type="transmembrane region" description="Helical" evidence="10">
    <location>
        <begin position="969"/>
        <end position="993"/>
    </location>
</feature>
<dbReference type="PANTHER" id="PTHR43394">
    <property type="entry name" value="ATP-DEPENDENT PERMEASE MDL1, MITOCHONDRIAL"/>
    <property type="match status" value="1"/>
</dbReference>
<dbReference type="PROSITE" id="PS50893">
    <property type="entry name" value="ABC_TRANSPORTER_2"/>
    <property type="match status" value="2"/>
</dbReference>
<dbReference type="InterPro" id="IPR003593">
    <property type="entry name" value="AAA+_ATPase"/>
</dbReference>
<feature type="transmembrane region" description="Helical" evidence="10">
    <location>
        <begin position="286"/>
        <end position="307"/>
    </location>
</feature>
<keyword evidence="14" id="KW-1185">Reference proteome</keyword>
<feature type="transmembrane region" description="Helical" evidence="10">
    <location>
        <begin position="208"/>
        <end position="228"/>
    </location>
</feature>
<keyword evidence="7" id="KW-0067">ATP-binding</keyword>
<name>A0ABR4K5L6_9EURO</name>
<feature type="domain" description="ABC transmembrane type-1" evidence="12">
    <location>
        <begin position="60"/>
        <end position="348"/>
    </location>
</feature>
<dbReference type="Gene3D" id="3.40.50.300">
    <property type="entry name" value="P-loop containing nucleotide triphosphate hydrolases"/>
    <property type="match status" value="2"/>
</dbReference>
<gene>
    <name evidence="13" type="ORF">BJY01DRAFT_262947</name>
</gene>
<dbReference type="Pfam" id="PF00005">
    <property type="entry name" value="ABC_tran"/>
    <property type="match status" value="2"/>
</dbReference>
<evidence type="ECO:0000256" key="6">
    <source>
        <dbReference type="ARBA" id="ARBA00022741"/>
    </source>
</evidence>
<feature type="transmembrane region" description="Helical" evidence="10">
    <location>
        <begin position="109"/>
        <end position="130"/>
    </location>
</feature>
<comment type="subcellular location">
    <subcellularLocation>
        <location evidence="1">Membrane</location>
        <topology evidence="1">Multi-pass membrane protein</topology>
    </subcellularLocation>
</comment>
<keyword evidence="6" id="KW-0547">Nucleotide-binding</keyword>
<sequence>MGEVKPLKGGRDTQATMASGKQPDLDAILRRQTATPDSKVSFRKLYRFSSAKHRLIIGSSAVAAIAAGAVLPCFPLLFGDMAGLFQAASLRQISRDEFDRELTKKSLTLVYLGVGAYFATYLSTVGFMAVGERITREIRQQYLRAVLRQNMAFLDSSGPGVLSSRLSLDCQTIQEGISEKVGFTITGLATLVSAYVIGFVRYWKLTLVASSILVVILGTNILGTRFIIKNTQKSMKNYSMAAGLAEEALSSIRTVKSLGAERTFTARFDHQLTIVQHWGRRAQISIAVMVAIIMTMTFMSHSLSFWAGSVFISQGHAQIQDVITVAFAILIGSHIFGGIAPHMRAFAGAVAAASKIYSIIDRESPLDPTSGEGSKLGHVRGAIEFRNVKHIYPGRPDQVILDGLDLDIPAGKTTAIVGPSGSGKSTIIDLIERFYSPLDGTILCDGHDISSLNMRWFRRKIALVGQEPVLFSSTIFENIAIGAVFDEPLEQEKGPTLEERVHNAAKQANAHSFISNLPDGYLTKLGEGGSQLSGGQKQRIAIARALIRDPAILLLDEATSALDSESERLVREALDSASVGRTTVVVSHRPSTVIGANKIVVLSEGQLVEQGTHQELQGLKGVYAKLFEAQELTVPYRSDAIKPAATYSTSDSAAGNGDLANEKKSLPIRADEIVPRPDEKSTLALNNQSIWSMIRLTASLNRPERNLLALGLAFSILAGCGPPTMGVLLAKVISEISKPDSEASSMRSGANFWCLIIFVVGMAQLGNLTGQGVVFAICSERLVFRARSKLFRSILHKDISFFDYDQNKTGALTSLLGVEAKNLSGISGTTLGTILMSFTTLIASMTIALAIGWKVALVCLAAVPVLLGCGFYRVWMIAKFAQRSHEAYKQSSAFAGEAVGSVRTIASLGNEEQIARHYEQQLISQQRKCFVSIVKSSLPYAASQSFPFFCVALAFWYGGQRIADGEYSIFQFFVCFSEIIFGSQAAGLVFSFATDIGKAKKAAGTFNVLLREDSTIDKLDDSEANRPFEQFQGQIALHEIEFSYPNRPSYWVLNGVSFDVQPGENTALVGSSGCGKSTVFALLERFYDPSAGHITADGRDIKELSPKVYRGGLAYVSQEPVLYSGTIRDNILLGAVGNDNISDDAIAQACKEANLYDFVASLPDGLATVIGSRGVMLSGGQKQRIAIARALIRNPRVLLLDEAASALDSTSAKLIQEALDKASKGRTTISVTHNLGTVRGADRIYVLEQGRIVESGTHDEVIALRGRYYGLVRVQQLEAKQGEE</sequence>
<evidence type="ECO:0000256" key="9">
    <source>
        <dbReference type="ARBA" id="ARBA00023136"/>
    </source>
</evidence>
<organism evidence="13 14">
    <name type="scientific">Aspergillus pseudoustus</name>
    <dbReference type="NCBI Taxonomy" id="1810923"/>
    <lineage>
        <taxon>Eukaryota</taxon>
        <taxon>Fungi</taxon>
        <taxon>Dikarya</taxon>
        <taxon>Ascomycota</taxon>
        <taxon>Pezizomycotina</taxon>
        <taxon>Eurotiomycetes</taxon>
        <taxon>Eurotiomycetidae</taxon>
        <taxon>Eurotiales</taxon>
        <taxon>Aspergillaceae</taxon>
        <taxon>Aspergillus</taxon>
        <taxon>Aspergillus subgen. Nidulantes</taxon>
    </lineage>
</organism>
<feature type="transmembrane region" description="Helical" evidence="10">
    <location>
        <begin position="855"/>
        <end position="875"/>
    </location>
</feature>
<evidence type="ECO:0000256" key="3">
    <source>
        <dbReference type="ARBA" id="ARBA00022448"/>
    </source>
</evidence>
<dbReference type="SUPFAM" id="SSF90123">
    <property type="entry name" value="ABC transporter transmembrane region"/>
    <property type="match status" value="2"/>
</dbReference>
<evidence type="ECO:0000256" key="5">
    <source>
        <dbReference type="ARBA" id="ARBA00022737"/>
    </source>
</evidence>
<evidence type="ECO:0000256" key="2">
    <source>
        <dbReference type="ARBA" id="ARBA00007577"/>
    </source>
</evidence>